<keyword evidence="6" id="KW-1185">Reference proteome</keyword>
<dbReference type="Pfam" id="PF01872">
    <property type="entry name" value="RibD_C"/>
    <property type="match status" value="1"/>
</dbReference>
<evidence type="ECO:0000259" key="4">
    <source>
        <dbReference type="Pfam" id="PF01872"/>
    </source>
</evidence>
<gene>
    <name evidence="5" type="ORF">CTEN210_04942</name>
</gene>
<dbReference type="EMBL" id="BLLK01000027">
    <property type="protein sequence ID" value="GFH48466.1"/>
    <property type="molecule type" value="Genomic_DNA"/>
</dbReference>
<protein>
    <recommendedName>
        <fullName evidence="4">Bacterial bifunctional deaminase-reductase C-terminal domain-containing protein</fullName>
    </recommendedName>
</protein>
<sequence>MAKILQINYETSFLLLFFIAFVSKTSATLFMKNKSHSNPERIIEEIISRINDQKQEVKHESQPFVMVTYAQTLDGSIAINYANEEEKLKSSSNLILSCPDAFRLTHALRANFDAILVGGNTLSTDNPRLNNRLWKEKNGECKQPVPIILDTNLRHAMKLINANDQMRCAHSHDHVIICCSKSAYKEYSHIIEEYCKRENVKIKLHVCESNKDGLGIDVEMMKLSLSEDFGIKSLMVEGGSRIITSFVSTPDQIDCVCITTCPRLIACHGLKALHSSQSGDEAVTPEMLEFVDCQWYTLGTDSIFLGIK</sequence>
<proteinExistence type="predicted"/>
<dbReference type="InterPro" id="IPR050765">
    <property type="entry name" value="Riboflavin_Biosynth_HTPR"/>
</dbReference>
<dbReference type="GO" id="GO:0009231">
    <property type="term" value="P:riboflavin biosynthetic process"/>
    <property type="evidence" value="ECO:0007669"/>
    <property type="project" value="InterPro"/>
</dbReference>
<evidence type="ECO:0000256" key="2">
    <source>
        <dbReference type="ARBA" id="ARBA00022857"/>
    </source>
</evidence>
<dbReference type="InterPro" id="IPR002734">
    <property type="entry name" value="RibDG_C"/>
</dbReference>
<reference evidence="5 6" key="1">
    <citation type="journal article" date="2021" name="Sci. Rep.">
        <title>The genome of the diatom Chaetoceros tenuissimus carries an ancient integrated fragment of an extant virus.</title>
        <authorList>
            <person name="Hongo Y."/>
            <person name="Kimura K."/>
            <person name="Takaki Y."/>
            <person name="Yoshida Y."/>
            <person name="Baba S."/>
            <person name="Kobayashi G."/>
            <person name="Nagasaki K."/>
            <person name="Hano T."/>
            <person name="Tomaru Y."/>
        </authorList>
    </citation>
    <scope>NUCLEOTIDE SEQUENCE [LARGE SCALE GENOMIC DNA]</scope>
    <source>
        <strain evidence="5 6">NIES-3715</strain>
    </source>
</reference>
<dbReference type="SUPFAM" id="SSF53597">
    <property type="entry name" value="Dihydrofolate reductase-like"/>
    <property type="match status" value="1"/>
</dbReference>
<comment type="caution">
    <text evidence="5">The sequence shown here is derived from an EMBL/GenBank/DDBJ whole genome shotgun (WGS) entry which is preliminary data.</text>
</comment>
<feature type="domain" description="Bacterial bifunctional deaminase-reductase C-terminal" evidence="4">
    <location>
        <begin position="63"/>
        <end position="265"/>
    </location>
</feature>
<evidence type="ECO:0000313" key="6">
    <source>
        <dbReference type="Proteomes" id="UP001054902"/>
    </source>
</evidence>
<accession>A0AAD3H323</accession>
<evidence type="ECO:0000256" key="3">
    <source>
        <dbReference type="ARBA" id="ARBA00023002"/>
    </source>
</evidence>
<dbReference type="PANTHER" id="PTHR38011:SF7">
    <property type="entry name" value="2,5-DIAMINO-6-RIBOSYLAMINO-4(3H)-PYRIMIDINONE 5'-PHOSPHATE REDUCTASE"/>
    <property type="match status" value="1"/>
</dbReference>
<dbReference type="Gene3D" id="3.40.430.10">
    <property type="entry name" value="Dihydrofolate Reductase, subunit A"/>
    <property type="match status" value="1"/>
</dbReference>
<dbReference type="PANTHER" id="PTHR38011">
    <property type="entry name" value="DIHYDROFOLATE REDUCTASE FAMILY PROTEIN (AFU_ORTHOLOGUE AFUA_8G06820)"/>
    <property type="match status" value="1"/>
</dbReference>
<dbReference type="Proteomes" id="UP001054902">
    <property type="component" value="Unassembled WGS sequence"/>
</dbReference>
<comment type="pathway">
    <text evidence="1">Cofactor biosynthesis; riboflavin biosynthesis.</text>
</comment>
<evidence type="ECO:0000256" key="1">
    <source>
        <dbReference type="ARBA" id="ARBA00005104"/>
    </source>
</evidence>
<keyword evidence="3" id="KW-0560">Oxidoreductase</keyword>
<organism evidence="5 6">
    <name type="scientific">Chaetoceros tenuissimus</name>
    <dbReference type="NCBI Taxonomy" id="426638"/>
    <lineage>
        <taxon>Eukaryota</taxon>
        <taxon>Sar</taxon>
        <taxon>Stramenopiles</taxon>
        <taxon>Ochrophyta</taxon>
        <taxon>Bacillariophyta</taxon>
        <taxon>Coscinodiscophyceae</taxon>
        <taxon>Chaetocerotophycidae</taxon>
        <taxon>Chaetocerotales</taxon>
        <taxon>Chaetocerotaceae</taxon>
        <taxon>Chaetoceros</taxon>
    </lineage>
</organism>
<keyword evidence="2" id="KW-0521">NADP</keyword>
<name>A0AAD3H323_9STRA</name>
<dbReference type="AlphaFoldDB" id="A0AAD3H323"/>
<dbReference type="GO" id="GO:0008703">
    <property type="term" value="F:5-amino-6-(5-phosphoribosylamino)uracil reductase activity"/>
    <property type="evidence" value="ECO:0007669"/>
    <property type="project" value="InterPro"/>
</dbReference>
<dbReference type="InterPro" id="IPR024072">
    <property type="entry name" value="DHFR-like_dom_sf"/>
</dbReference>
<evidence type="ECO:0000313" key="5">
    <source>
        <dbReference type="EMBL" id="GFH48466.1"/>
    </source>
</evidence>